<reference evidence="6 7" key="1">
    <citation type="journal article" date="2017" name="PLoS Biol.">
        <title>The sea cucumber genome provides insights into morphological evolution and visceral regeneration.</title>
        <authorList>
            <person name="Zhang X."/>
            <person name="Sun L."/>
            <person name="Yuan J."/>
            <person name="Sun Y."/>
            <person name="Gao Y."/>
            <person name="Zhang L."/>
            <person name="Li S."/>
            <person name="Dai H."/>
            <person name="Hamel J.F."/>
            <person name="Liu C."/>
            <person name="Yu Y."/>
            <person name="Liu S."/>
            <person name="Lin W."/>
            <person name="Guo K."/>
            <person name="Jin S."/>
            <person name="Xu P."/>
            <person name="Storey K.B."/>
            <person name="Huan P."/>
            <person name="Zhang T."/>
            <person name="Zhou Y."/>
            <person name="Zhang J."/>
            <person name="Lin C."/>
            <person name="Li X."/>
            <person name="Xing L."/>
            <person name="Huo D."/>
            <person name="Sun M."/>
            <person name="Wang L."/>
            <person name="Mercier A."/>
            <person name="Li F."/>
            <person name="Yang H."/>
            <person name="Xiang J."/>
        </authorList>
    </citation>
    <scope>NUCLEOTIDE SEQUENCE [LARGE SCALE GENOMIC DNA]</scope>
    <source>
        <strain evidence="6">Shaxun</strain>
        <tissue evidence="6">Muscle</tissue>
    </source>
</reference>
<dbReference type="AlphaFoldDB" id="A0A2G8KJB0"/>
<proteinExistence type="predicted"/>
<name>A0A2G8KJB0_STIJA</name>
<dbReference type="PANTHER" id="PTHR46538:SF3">
    <property type="entry name" value="PROTEIN KINASE DOMAIN-CONTAINING PROTEIN"/>
    <property type="match status" value="1"/>
</dbReference>
<evidence type="ECO:0000256" key="2">
    <source>
        <dbReference type="ARBA" id="ARBA00022553"/>
    </source>
</evidence>
<dbReference type="STRING" id="307972.A0A2G8KJB0"/>
<dbReference type="InterPro" id="IPR022165">
    <property type="entry name" value="PKK"/>
</dbReference>
<dbReference type="GO" id="GO:0004674">
    <property type="term" value="F:protein serine/threonine kinase activity"/>
    <property type="evidence" value="ECO:0007669"/>
    <property type="project" value="UniProtKB-KW"/>
</dbReference>
<evidence type="ECO:0000313" key="7">
    <source>
        <dbReference type="Proteomes" id="UP000230750"/>
    </source>
</evidence>
<protein>
    <submittedName>
        <fullName evidence="6">Putative serine/threonine-protein kinase 10</fullName>
    </submittedName>
</protein>
<feature type="compositionally biased region" description="Polar residues" evidence="5">
    <location>
        <begin position="156"/>
        <end position="165"/>
    </location>
</feature>
<evidence type="ECO:0000256" key="5">
    <source>
        <dbReference type="SAM" id="MobiDB-lite"/>
    </source>
</evidence>
<dbReference type="EMBL" id="MRZV01000541">
    <property type="protein sequence ID" value="PIK48086.1"/>
    <property type="molecule type" value="Genomic_DNA"/>
</dbReference>
<dbReference type="PANTHER" id="PTHR46538">
    <property type="entry name" value="PROTEIN KINASE DOMAIN-CONTAINING PROTEIN"/>
    <property type="match status" value="1"/>
</dbReference>
<keyword evidence="3" id="KW-0808">Transferase</keyword>
<evidence type="ECO:0000256" key="1">
    <source>
        <dbReference type="ARBA" id="ARBA00022527"/>
    </source>
</evidence>
<dbReference type="InterPro" id="IPR051585">
    <property type="entry name" value="STE20_Ser/Thr_Kinases"/>
</dbReference>
<feature type="compositionally biased region" description="Acidic residues" evidence="5">
    <location>
        <begin position="143"/>
        <end position="153"/>
    </location>
</feature>
<evidence type="ECO:0000256" key="4">
    <source>
        <dbReference type="ARBA" id="ARBA00022777"/>
    </source>
</evidence>
<keyword evidence="2" id="KW-0597">Phosphoprotein</keyword>
<dbReference type="OrthoDB" id="10027016at2759"/>
<feature type="compositionally biased region" description="Basic and acidic residues" evidence="5">
    <location>
        <begin position="74"/>
        <end position="103"/>
    </location>
</feature>
<comment type="caution">
    <text evidence="6">The sequence shown here is derived from an EMBL/GenBank/DDBJ whole genome shotgun (WGS) entry which is preliminary data.</text>
</comment>
<dbReference type="Proteomes" id="UP000230750">
    <property type="component" value="Unassembled WGS sequence"/>
</dbReference>
<evidence type="ECO:0000313" key="6">
    <source>
        <dbReference type="EMBL" id="PIK48086.1"/>
    </source>
</evidence>
<keyword evidence="4 6" id="KW-0418">Kinase</keyword>
<sequence length="275" mass="33126">MKTTFNSVLSVKEMSFDFSPSSSGVAIWEMEERHLKEKHQIDKNQLKDMFYLQRHHMVLRQDRETEQLKIDCDKEEQDMKQRQTQERRRLPRVIRGESKTRKEMFKKRIHIEHPEYSQIRRAKQSKSLKERKESGLKRRPETGDETQEGELEEMAQRQSMAQSELQSEHNEKRKTLMEQETQKLKEKEQSQIREIKEWKENLRPRKKTLEDTFRAELSQQDQFYASDVHEDTELPDHLPEDLNNSYYRANGSYDPDMQYPPLTPGGWPMPTLDWV</sequence>
<gene>
    <name evidence="6" type="ORF">BSL78_15056</name>
</gene>
<evidence type="ECO:0000256" key="3">
    <source>
        <dbReference type="ARBA" id="ARBA00022679"/>
    </source>
</evidence>
<dbReference type="Pfam" id="PF12474">
    <property type="entry name" value="PKK"/>
    <property type="match status" value="1"/>
</dbReference>
<accession>A0A2G8KJB0</accession>
<organism evidence="6 7">
    <name type="scientific">Stichopus japonicus</name>
    <name type="common">Sea cucumber</name>
    <dbReference type="NCBI Taxonomy" id="307972"/>
    <lineage>
        <taxon>Eukaryota</taxon>
        <taxon>Metazoa</taxon>
        <taxon>Echinodermata</taxon>
        <taxon>Eleutherozoa</taxon>
        <taxon>Echinozoa</taxon>
        <taxon>Holothuroidea</taxon>
        <taxon>Aspidochirotacea</taxon>
        <taxon>Aspidochirotida</taxon>
        <taxon>Stichopodidae</taxon>
        <taxon>Apostichopus</taxon>
    </lineage>
</organism>
<feature type="region of interest" description="Disordered" evidence="5">
    <location>
        <begin position="74"/>
        <end position="172"/>
    </location>
</feature>
<keyword evidence="1" id="KW-0723">Serine/threonine-protein kinase</keyword>
<keyword evidence="7" id="KW-1185">Reference proteome</keyword>
<feature type="compositionally biased region" description="Basic and acidic residues" evidence="5">
    <location>
        <begin position="127"/>
        <end position="142"/>
    </location>
</feature>